<protein>
    <recommendedName>
        <fullName evidence="1">CYTH domain-containing protein</fullName>
    </recommendedName>
</protein>
<dbReference type="CDD" id="cd07762">
    <property type="entry name" value="CYTH-like_Pase_1"/>
    <property type="match status" value="1"/>
</dbReference>
<dbReference type="PROSITE" id="PS51707">
    <property type="entry name" value="CYTH"/>
    <property type="match status" value="1"/>
</dbReference>
<feature type="domain" description="CYTH" evidence="1">
    <location>
        <begin position="4"/>
        <end position="188"/>
    </location>
</feature>
<dbReference type="SMART" id="SM01118">
    <property type="entry name" value="CYTH"/>
    <property type="match status" value="1"/>
</dbReference>
<dbReference type="InterPro" id="IPR033469">
    <property type="entry name" value="CYTH-like_dom_sf"/>
</dbReference>
<proteinExistence type="predicted"/>
<name>A0A150F6U2_9BACI</name>
<dbReference type="InterPro" id="IPR023577">
    <property type="entry name" value="CYTH_domain"/>
</dbReference>
<dbReference type="AlphaFoldDB" id="A0A150F6U2"/>
<dbReference type="Pfam" id="PF01928">
    <property type="entry name" value="CYTH"/>
    <property type="match status" value="1"/>
</dbReference>
<evidence type="ECO:0000259" key="1">
    <source>
        <dbReference type="PROSITE" id="PS51707"/>
    </source>
</evidence>
<keyword evidence="3" id="KW-1185">Reference proteome</keyword>
<accession>A0A150F6U2</accession>
<dbReference type="Proteomes" id="UP000075430">
    <property type="component" value="Unassembled WGS sequence"/>
</dbReference>
<dbReference type="Gene3D" id="2.40.320.10">
    <property type="entry name" value="Hypothetical Protein Pfu-838710-001"/>
    <property type="match status" value="1"/>
</dbReference>
<evidence type="ECO:0000313" key="2">
    <source>
        <dbReference type="EMBL" id="KXZ18912.1"/>
    </source>
</evidence>
<evidence type="ECO:0000313" key="3">
    <source>
        <dbReference type="Proteomes" id="UP000075430"/>
    </source>
</evidence>
<dbReference type="InterPro" id="IPR009195">
    <property type="entry name" value="Uncharacterised_YjbK"/>
</dbReference>
<organism evidence="2 3">
    <name type="scientific">Bacillus nakamurai</name>
    <dbReference type="NCBI Taxonomy" id="1793963"/>
    <lineage>
        <taxon>Bacteria</taxon>
        <taxon>Bacillati</taxon>
        <taxon>Bacillota</taxon>
        <taxon>Bacilli</taxon>
        <taxon>Bacillales</taxon>
        <taxon>Bacillaceae</taxon>
        <taxon>Bacillus</taxon>
    </lineage>
</organism>
<gene>
    <name evidence="2" type="ORF">AXI58_16305</name>
</gene>
<sequence>MTQEIEIEFKNLLTKSEFLTLTDAFNMKENDFTHQVNHYFDTKDFSLKQKKSALRIREKNGAYVLTLKEPAAVGLLETHQELVKPVLDGFTIPEGPVKEQLTGLGINPELICYFGTLTTKRAEKETEKGLIVLDHSRYLNKEDFELEFEAADWDEGKQAFEQLLQQFNIPQRITKNKIMRFYEQKQTEGGMTQ</sequence>
<dbReference type="RefSeq" id="WP_061521830.1">
    <property type="nucleotide sequence ID" value="NZ_JARLZY010000001.1"/>
</dbReference>
<reference evidence="3" key="1">
    <citation type="submission" date="2016-02" db="EMBL/GenBank/DDBJ databases">
        <authorList>
            <person name="Dunlap C."/>
        </authorList>
    </citation>
    <scope>NUCLEOTIDE SEQUENCE [LARGE SCALE GENOMIC DNA]</scope>
    <source>
        <strain evidence="3">NRRL B-41092</strain>
    </source>
</reference>
<comment type="caution">
    <text evidence="2">The sequence shown here is derived from an EMBL/GenBank/DDBJ whole genome shotgun (WGS) entry which is preliminary data.</text>
</comment>
<dbReference type="PIRSF" id="PIRSF012526">
    <property type="entry name" value="CYTH_UCP012526"/>
    <property type="match status" value="1"/>
</dbReference>
<dbReference type="SUPFAM" id="SSF55154">
    <property type="entry name" value="CYTH-like phosphatases"/>
    <property type="match status" value="1"/>
</dbReference>
<dbReference type="STRING" id="1793963.AXI58_16305"/>
<dbReference type="EMBL" id="LSBA01000016">
    <property type="protein sequence ID" value="KXZ18912.1"/>
    <property type="molecule type" value="Genomic_DNA"/>
</dbReference>
<dbReference type="OrthoDB" id="384378at2"/>